<sequence>MLKLRPFEQNKAVGFAPSEDLMISWTNLEAIFVFGDWVQIERLWPKIDAAPDQLRFNGWLELRGLPFHLWTKEIFSLTGDTCGGLEDKIPDL</sequence>
<accession>A0A822Z6B8</accession>
<dbReference type="AlphaFoldDB" id="A0A822Z6B8"/>
<dbReference type="EMBL" id="DUZY01000005">
    <property type="protein sequence ID" value="DAD39221.1"/>
    <property type="molecule type" value="Genomic_DNA"/>
</dbReference>
<dbReference type="Proteomes" id="UP000607653">
    <property type="component" value="Unassembled WGS sequence"/>
</dbReference>
<name>A0A822Z6B8_NELNU</name>
<comment type="caution">
    <text evidence="1">The sequence shown here is derived from an EMBL/GenBank/DDBJ whole genome shotgun (WGS) entry which is preliminary data.</text>
</comment>
<gene>
    <name evidence="1" type="ORF">HUJ06_013544</name>
</gene>
<protein>
    <recommendedName>
        <fullName evidence="3">DUF4283 domain-containing protein</fullName>
    </recommendedName>
</protein>
<organism evidence="1 2">
    <name type="scientific">Nelumbo nucifera</name>
    <name type="common">Sacred lotus</name>
    <dbReference type="NCBI Taxonomy" id="4432"/>
    <lineage>
        <taxon>Eukaryota</taxon>
        <taxon>Viridiplantae</taxon>
        <taxon>Streptophyta</taxon>
        <taxon>Embryophyta</taxon>
        <taxon>Tracheophyta</taxon>
        <taxon>Spermatophyta</taxon>
        <taxon>Magnoliopsida</taxon>
        <taxon>Proteales</taxon>
        <taxon>Nelumbonaceae</taxon>
        <taxon>Nelumbo</taxon>
    </lineage>
</organism>
<keyword evidence="2" id="KW-1185">Reference proteome</keyword>
<evidence type="ECO:0008006" key="3">
    <source>
        <dbReference type="Google" id="ProtNLM"/>
    </source>
</evidence>
<reference evidence="1 2" key="1">
    <citation type="journal article" date="2020" name="Mol. Biol. Evol.">
        <title>Distinct Expression and Methylation Patterns for Genes with Different Fates following a Single Whole-Genome Duplication in Flowering Plants.</title>
        <authorList>
            <person name="Shi T."/>
            <person name="Rahmani R.S."/>
            <person name="Gugger P.F."/>
            <person name="Wang M."/>
            <person name="Li H."/>
            <person name="Zhang Y."/>
            <person name="Li Z."/>
            <person name="Wang Q."/>
            <person name="Van de Peer Y."/>
            <person name="Marchal K."/>
            <person name="Chen J."/>
        </authorList>
    </citation>
    <scope>NUCLEOTIDE SEQUENCE [LARGE SCALE GENOMIC DNA]</scope>
    <source>
        <tissue evidence="1">Leaf</tissue>
    </source>
</reference>
<evidence type="ECO:0000313" key="1">
    <source>
        <dbReference type="EMBL" id="DAD39221.1"/>
    </source>
</evidence>
<proteinExistence type="predicted"/>
<evidence type="ECO:0000313" key="2">
    <source>
        <dbReference type="Proteomes" id="UP000607653"/>
    </source>
</evidence>